<proteinExistence type="predicted"/>
<sequence>MVKEMNAEQAFTGEASSSHQQKRQRRLTSPVEQEKVGENGGGTKSETEARSGTMFDLDLLDCPVCCHALTNPIFQCGNGHIACSSCCLKLRSKCPACALPIGNYRCRIMERVVEAIIVPCTEKFSYGKEIAHEKECDFALCYCPTLNCKYTGVYKGPLQSLLCQPQGQGLVELFHCFNEPQGMYVTVNCIAPSAPGVGRFSYHLSYSFGDATMTFELKEMNRIQRVSWETPEKDFMLVPYYIVGQKLRLKMVICMRRLEEEKEVEEDEGEDEAEEEYAYYHWKD</sequence>
<dbReference type="Proteomes" id="UP000712281">
    <property type="component" value="Unassembled WGS sequence"/>
</dbReference>
<dbReference type="InterPro" id="IPR049548">
    <property type="entry name" value="Sina-like_RING"/>
</dbReference>
<comment type="caution">
    <text evidence="7">The sequence shown here is derived from an EMBL/GenBank/DDBJ whole genome shotgun (WGS) entry which is preliminary data.</text>
</comment>
<organism evidence="7 8">
    <name type="scientific">Brassica cretica</name>
    <name type="common">Mustard</name>
    <dbReference type="NCBI Taxonomy" id="69181"/>
    <lineage>
        <taxon>Eukaryota</taxon>
        <taxon>Viridiplantae</taxon>
        <taxon>Streptophyta</taxon>
        <taxon>Embryophyta</taxon>
        <taxon>Tracheophyta</taxon>
        <taxon>Spermatophyta</taxon>
        <taxon>Magnoliopsida</taxon>
        <taxon>eudicotyledons</taxon>
        <taxon>Gunneridae</taxon>
        <taxon>Pentapetalae</taxon>
        <taxon>rosids</taxon>
        <taxon>malvids</taxon>
        <taxon>Brassicales</taxon>
        <taxon>Brassicaceae</taxon>
        <taxon>Brassiceae</taxon>
        <taxon>Brassica</taxon>
    </lineage>
</organism>
<evidence type="ECO:0000313" key="7">
    <source>
        <dbReference type="EMBL" id="KAF2609465.1"/>
    </source>
</evidence>
<dbReference type="CDD" id="cd16571">
    <property type="entry name" value="RING-HC_SIAHs"/>
    <property type="match status" value="1"/>
</dbReference>
<keyword evidence="2 4" id="KW-0863">Zinc-finger</keyword>
<dbReference type="SUPFAM" id="SSF49599">
    <property type="entry name" value="TRAF domain-like"/>
    <property type="match status" value="1"/>
</dbReference>
<evidence type="ECO:0000313" key="8">
    <source>
        <dbReference type="Proteomes" id="UP000712281"/>
    </source>
</evidence>
<evidence type="ECO:0000256" key="1">
    <source>
        <dbReference type="ARBA" id="ARBA00022723"/>
    </source>
</evidence>
<keyword evidence="3" id="KW-0862">Zinc</keyword>
<dbReference type="PANTHER" id="PTHR46632:SF11">
    <property type="entry name" value="E3 UBIQUITIN-PROTEIN LIGASE SINA-LIKE 1-RELATED"/>
    <property type="match status" value="1"/>
</dbReference>
<dbReference type="Pfam" id="PF21362">
    <property type="entry name" value="Sina_RING"/>
    <property type="match status" value="1"/>
</dbReference>
<reference evidence="7" key="1">
    <citation type="submission" date="2019-12" db="EMBL/GenBank/DDBJ databases">
        <title>Genome sequencing and annotation of Brassica cretica.</title>
        <authorList>
            <person name="Studholme D.J."/>
            <person name="Sarris P.F."/>
        </authorList>
    </citation>
    <scope>NUCLEOTIDE SEQUENCE</scope>
    <source>
        <strain evidence="7">PFS-001/15</strain>
        <tissue evidence="7">Leaf</tissue>
    </source>
</reference>
<dbReference type="InterPro" id="IPR044286">
    <property type="entry name" value="SINL_plant"/>
</dbReference>
<feature type="region of interest" description="Disordered" evidence="5">
    <location>
        <begin position="1"/>
        <end position="48"/>
    </location>
</feature>
<gene>
    <name evidence="7" type="ORF">F2Q68_00045961</name>
</gene>
<evidence type="ECO:0000256" key="4">
    <source>
        <dbReference type="PROSITE-ProRule" id="PRU00175"/>
    </source>
</evidence>
<protein>
    <recommendedName>
        <fullName evidence="6">RING-type domain-containing protein</fullName>
    </recommendedName>
</protein>
<evidence type="ECO:0000256" key="3">
    <source>
        <dbReference type="ARBA" id="ARBA00022833"/>
    </source>
</evidence>
<dbReference type="AlphaFoldDB" id="A0A8S9LQA0"/>
<feature type="region of interest" description="Disordered" evidence="5">
    <location>
        <begin position="263"/>
        <end position="284"/>
    </location>
</feature>
<dbReference type="PANTHER" id="PTHR46632">
    <property type="entry name" value="E3 UBIQUITIN-PROTEIN LIGASE SINA-LIKE 4"/>
    <property type="match status" value="1"/>
</dbReference>
<name>A0A8S9LQA0_BRACR</name>
<dbReference type="InterPro" id="IPR001841">
    <property type="entry name" value="Znf_RING"/>
</dbReference>
<dbReference type="InterPro" id="IPR013083">
    <property type="entry name" value="Znf_RING/FYVE/PHD"/>
</dbReference>
<dbReference type="PROSITE" id="PS50089">
    <property type="entry name" value="ZF_RING_2"/>
    <property type="match status" value="1"/>
</dbReference>
<keyword evidence="1" id="KW-0479">Metal-binding</keyword>
<feature type="domain" description="RING-type" evidence="6">
    <location>
        <begin position="62"/>
        <end position="97"/>
    </location>
</feature>
<dbReference type="GO" id="GO:0008270">
    <property type="term" value="F:zinc ion binding"/>
    <property type="evidence" value="ECO:0007669"/>
    <property type="project" value="UniProtKB-KW"/>
</dbReference>
<evidence type="ECO:0000256" key="2">
    <source>
        <dbReference type="ARBA" id="ARBA00022771"/>
    </source>
</evidence>
<dbReference type="Gene3D" id="3.30.40.10">
    <property type="entry name" value="Zinc/RING finger domain, C3HC4 (zinc finger)"/>
    <property type="match status" value="1"/>
</dbReference>
<evidence type="ECO:0000259" key="6">
    <source>
        <dbReference type="PROSITE" id="PS50089"/>
    </source>
</evidence>
<dbReference type="EMBL" id="QGKW02000276">
    <property type="protein sequence ID" value="KAF2609465.1"/>
    <property type="molecule type" value="Genomic_DNA"/>
</dbReference>
<feature type="compositionally biased region" description="Acidic residues" evidence="5">
    <location>
        <begin position="263"/>
        <end position="277"/>
    </location>
</feature>
<evidence type="ECO:0000256" key="5">
    <source>
        <dbReference type="SAM" id="MobiDB-lite"/>
    </source>
</evidence>
<accession>A0A8S9LQA0</accession>